<dbReference type="InterPro" id="IPR036509">
    <property type="entry name" value="Met_Sox_Rdtase_MsrA_sf"/>
</dbReference>
<dbReference type="Pfam" id="PF01625">
    <property type="entry name" value="PMSR"/>
    <property type="match status" value="1"/>
</dbReference>
<dbReference type="HAMAP" id="MF_01401">
    <property type="entry name" value="MsrA"/>
    <property type="match status" value="1"/>
</dbReference>
<protein>
    <recommendedName>
        <fullName evidence="5">Peptide methionine sulfoxide reductase MsrA</fullName>
        <shortName evidence="5">Protein-methionine-S-oxide reductase</shortName>
        <ecNumber evidence="5">1.8.4.11</ecNumber>
    </recommendedName>
    <alternativeName>
        <fullName evidence="5">Peptide-methionine (S)-S-oxide reductase</fullName>
        <shortName evidence="5">Peptide Met(O) reductase</shortName>
    </alternativeName>
</protein>
<dbReference type="PROSITE" id="PS51257">
    <property type="entry name" value="PROKAR_LIPOPROTEIN"/>
    <property type="match status" value="1"/>
</dbReference>
<feature type="active site" evidence="5">
    <location>
        <position position="25"/>
    </location>
</feature>
<evidence type="ECO:0000256" key="2">
    <source>
        <dbReference type="ARBA" id="ARBA00023002"/>
    </source>
</evidence>
<sequence length="188" mass="21422">MKSQERDEYPLTETAFQQATFAGGCFWCMVKPFDSYQGIESVVSGYTGGTTVNPTYEEVCSESTGHYEAVQITFNPAEFSYESLLDVFWQQIDPTDPGGQFYDRGHSYKTAIFYHSDAQKEAAIASKERLQASGRFDKPIATDILPASTFYPAEEYHQDYYKKNPIRYKMYQKGSGREAFTKSNWGNN</sequence>
<dbReference type="Gene3D" id="3.30.1060.10">
    <property type="entry name" value="Peptide methionine sulphoxide reductase MsrA"/>
    <property type="match status" value="1"/>
</dbReference>
<evidence type="ECO:0000256" key="4">
    <source>
        <dbReference type="ARBA" id="ARBA00048782"/>
    </source>
</evidence>
<dbReference type="PANTHER" id="PTHR43774:SF1">
    <property type="entry name" value="PEPTIDE METHIONINE SULFOXIDE REDUCTASE MSRA 2"/>
    <property type="match status" value="1"/>
</dbReference>
<dbReference type="RefSeq" id="WP_343130144.1">
    <property type="nucleotide sequence ID" value="NZ_JBCITK010000001.1"/>
</dbReference>
<keyword evidence="2 5" id="KW-0560">Oxidoreductase</keyword>
<comment type="similarity">
    <text evidence="1 5">Belongs to the MsrA Met sulfoxide reductase family.</text>
</comment>
<accession>A0ABU9VGZ0</accession>
<proteinExistence type="inferred from homology"/>
<evidence type="ECO:0000313" key="7">
    <source>
        <dbReference type="EMBL" id="MEN0643175.1"/>
    </source>
</evidence>
<evidence type="ECO:0000256" key="5">
    <source>
        <dbReference type="HAMAP-Rule" id="MF_01401"/>
    </source>
</evidence>
<dbReference type="EC" id="1.8.4.11" evidence="5"/>
<comment type="function">
    <text evidence="5">Has an important function as a repair enzyme for proteins that have been inactivated by oxidation. Catalyzes the reversible oxidation-reduction of methionine sulfoxide in proteins to methionine.</text>
</comment>
<dbReference type="SUPFAM" id="SSF55068">
    <property type="entry name" value="Peptide methionine sulfoxide reductase"/>
    <property type="match status" value="1"/>
</dbReference>
<evidence type="ECO:0000256" key="3">
    <source>
        <dbReference type="ARBA" id="ARBA00047806"/>
    </source>
</evidence>
<reference evidence="7 8" key="1">
    <citation type="submission" date="2024-03" db="EMBL/GenBank/DDBJ databases">
        <title>Bacilli Hybrid Assemblies.</title>
        <authorList>
            <person name="Kovac J."/>
        </authorList>
    </citation>
    <scope>NUCLEOTIDE SEQUENCE [LARGE SCALE GENOMIC DNA]</scope>
    <source>
        <strain evidence="7 8">FSL R7-0666</strain>
    </source>
</reference>
<organism evidence="7 8">
    <name type="scientific">Alkalicoccobacillus gibsonii</name>
    <dbReference type="NCBI Taxonomy" id="79881"/>
    <lineage>
        <taxon>Bacteria</taxon>
        <taxon>Bacillati</taxon>
        <taxon>Bacillota</taxon>
        <taxon>Bacilli</taxon>
        <taxon>Bacillales</taxon>
        <taxon>Bacillaceae</taxon>
        <taxon>Alkalicoccobacillus</taxon>
    </lineage>
</organism>
<gene>
    <name evidence="5 7" type="primary">msrA</name>
    <name evidence="7" type="ORF">MKY91_08470</name>
</gene>
<comment type="catalytic activity">
    <reaction evidence="4 5">
        <text>[thioredoxin]-disulfide + L-methionine + H2O = L-methionine (S)-S-oxide + [thioredoxin]-dithiol</text>
        <dbReference type="Rhea" id="RHEA:19993"/>
        <dbReference type="Rhea" id="RHEA-COMP:10698"/>
        <dbReference type="Rhea" id="RHEA-COMP:10700"/>
        <dbReference type="ChEBI" id="CHEBI:15377"/>
        <dbReference type="ChEBI" id="CHEBI:29950"/>
        <dbReference type="ChEBI" id="CHEBI:50058"/>
        <dbReference type="ChEBI" id="CHEBI:57844"/>
        <dbReference type="ChEBI" id="CHEBI:58772"/>
        <dbReference type="EC" id="1.8.4.11"/>
    </reaction>
</comment>
<dbReference type="NCBIfam" id="TIGR00401">
    <property type="entry name" value="msrA"/>
    <property type="match status" value="1"/>
</dbReference>
<keyword evidence="8" id="KW-1185">Reference proteome</keyword>
<evidence type="ECO:0000256" key="1">
    <source>
        <dbReference type="ARBA" id="ARBA00005591"/>
    </source>
</evidence>
<dbReference type="EMBL" id="JBCITK010000001">
    <property type="protein sequence ID" value="MEN0643175.1"/>
    <property type="molecule type" value="Genomic_DNA"/>
</dbReference>
<dbReference type="Proteomes" id="UP001418796">
    <property type="component" value="Unassembled WGS sequence"/>
</dbReference>
<evidence type="ECO:0000313" key="8">
    <source>
        <dbReference type="Proteomes" id="UP001418796"/>
    </source>
</evidence>
<dbReference type="InterPro" id="IPR002569">
    <property type="entry name" value="Met_Sox_Rdtase_MsrA_dom"/>
</dbReference>
<comment type="catalytic activity">
    <reaction evidence="3 5">
        <text>L-methionyl-[protein] + [thioredoxin]-disulfide + H2O = L-methionyl-(S)-S-oxide-[protein] + [thioredoxin]-dithiol</text>
        <dbReference type="Rhea" id="RHEA:14217"/>
        <dbReference type="Rhea" id="RHEA-COMP:10698"/>
        <dbReference type="Rhea" id="RHEA-COMP:10700"/>
        <dbReference type="Rhea" id="RHEA-COMP:12313"/>
        <dbReference type="Rhea" id="RHEA-COMP:12315"/>
        <dbReference type="ChEBI" id="CHEBI:15377"/>
        <dbReference type="ChEBI" id="CHEBI:16044"/>
        <dbReference type="ChEBI" id="CHEBI:29950"/>
        <dbReference type="ChEBI" id="CHEBI:44120"/>
        <dbReference type="ChEBI" id="CHEBI:50058"/>
        <dbReference type="EC" id="1.8.4.11"/>
    </reaction>
</comment>
<comment type="caution">
    <text evidence="7">The sequence shown here is derived from an EMBL/GenBank/DDBJ whole genome shotgun (WGS) entry which is preliminary data.</text>
</comment>
<feature type="domain" description="Peptide methionine sulphoxide reductase MsrA" evidence="6">
    <location>
        <begin position="18"/>
        <end position="169"/>
    </location>
</feature>
<dbReference type="PANTHER" id="PTHR43774">
    <property type="entry name" value="PEPTIDE METHIONINE SULFOXIDE REDUCTASE"/>
    <property type="match status" value="1"/>
</dbReference>
<evidence type="ECO:0000259" key="6">
    <source>
        <dbReference type="Pfam" id="PF01625"/>
    </source>
</evidence>
<dbReference type="GO" id="GO:0008113">
    <property type="term" value="F:peptide-methionine (S)-S-oxide reductase activity"/>
    <property type="evidence" value="ECO:0007669"/>
    <property type="project" value="UniProtKB-EC"/>
</dbReference>
<name>A0ABU9VGZ0_9BACI</name>